<dbReference type="GO" id="GO:0070008">
    <property type="term" value="F:serine-type exopeptidase activity"/>
    <property type="evidence" value="ECO:0007669"/>
    <property type="project" value="InterPro"/>
</dbReference>
<feature type="signal peptide" evidence="6">
    <location>
        <begin position="1"/>
        <end position="18"/>
    </location>
</feature>
<keyword evidence="4" id="KW-0378">Hydrolase</keyword>
<evidence type="ECO:0000256" key="1">
    <source>
        <dbReference type="ARBA" id="ARBA00011079"/>
    </source>
</evidence>
<evidence type="ECO:0000256" key="5">
    <source>
        <dbReference type="ARBA" id="ARBA00023180"/>
    </source>
</evidence>
<comment type="similarity">
    <text evidence="1">Belongs to the peptidase S28 family.</text>
</comment>
<keyword evidence="8" id="KW-1185">Reference proteome</keyword>
<evidence type="ECO:0000256" key="6">
    <source>
        <dbReference type="SAM" id="SignalP"/>
    </source>
</evidence>
<organism evidence="7 8">
    <name type="scientific">Penicilliopsis zonata CBS 506.65</name>
    <dbReference type="NCBI Taxonomy" id="1073090"/>
    <lineage>
        <taxon>Eukaryota</taxon>
        <taxon>Fungi</taxon>
        <taxon>Dikarya</taxon>
        <taxon>Ascomycota</taxon>
        <taxon>Pezizomycotina</taxon>
        <taxon>Eurotiomycetes</taxon>
        <taxon>Eurotiomycetidae</taxon>
        <taxon>Eurotiales</taxon>
        <taxon>Aspergillaceae</taxon>
        <taxon>Penicilliopsis</taxon>
    </lineage>
</organism>
<dbReference type="Pfam" id="PF05577">
    <property type="entry name" value="Peptidase_S28"/>
    <property type="match status" value="2"/>
</dbReference>
<protein>
    <submittedName>
        <fullName evidence="7">Uncharacterized protein</fullName>
    </submittedName>
</protein>
<keyword evidence="3 6" id="KW-0732">Signal</keyword>
<dbReference type="STRING" id="1073090.A0A1L9S6U3"/>
<dbReference type="GeneID" id="34616521"/>
<dbReference type="FunFam" id="3.40.50.1820:FF:000196">
    <property type="entry name" value="Endoprotease endo-Pro"/>
    <property type="match status" value="1"/>
</dbReference>
<reference evidence="8" key="1">
    <citation type="journal article" date="2017" name="Genome Biol.">
        <title>Comparative genomics reveals high biological diversity and specific adaptations in the industrially and medically important fungal genus Aspergillus.</title>
        <authorList>
            <person name="de Vries R.P."/>
            <person name="Riley R."/>
            <person name="Wiebenga A."/>
            <person name="Aguilar-Osorio G."/>
            <person name="Amillis S."/>
            <person name="Uchima C.A."/>
            <person name="Anderluh G."/>
            <person name="Asadollahi M."/>
            <person name="Askin M."/>
            <person name="Barry K."/>
            <person name="Battaglia E."/>
            <person name="Bayram O."/>
            <person name="Benocci T."/>
            <person name="Braus-Stromeyer S.A."/>
            <person name="Caldana C."/>
            <person name="Canovas D."/>
            <person name="Cerqueira G.C."/>
            <person name="Chen F."/>
            <person name="Chen W."/>
            <person name="Choi C."/>
            <person name="Clum A."/>
            <person name="Dos Santos R.A."/>
            <person name="Damasio A.R."/>
            <person name="Diallinas G."/>
            <person name="Emri T."/>
            <person name="Fekete E."/>
            <person name="Flipphi M."/>
            <person name="Freyberg S."/>
            <person name="Gallo A."/>
            <person name="Gournas C."/>
            <person name="Habgood R."/>
            <person name="Hainaut M."/>
            <person name="Harispe M.L."/>
            <person name="Henrissat B."/>
            <person name="Hilden K.S."/>
            <person name="Hope R."/>
            <person name="Hossain A."/>
            <person name="Karabika E."/>
            <person name="Karaffa L."/>
            <person name="Karanyi Z."/>
            <person name="Krasevec N."/>
            <person name="Kuo A."/>
            <person name="Kusch H."/>
            <person name="LaButti K."/>
            <person name="Lagendijk E.L."/>
            <person name="Lapidus A."/>
            <person name="Levasseur A."/>
            <person name="Lindquist E."/>
            <person name="Lipzen A."/>
            <person name="Logrieco A.F."/>
            <person name="MacCabe A."/>
            <person name="Maekelae M.R."/>
            <person name="Malavazi I."/>
            <person name="Melin P."/>
            <person name="Meyer V."/>
            <person name="Mielnichuk N."/>
            <person name="Miskei M."/>
            <person name="Molnar A.P."/>
            <person name="Mule G."/>
            <person name="Ngan C.Y."/>
            <person name="Orejas M."/>
            <person name="Orosz E."/>
            <person name="Ouedraogo J.P."/>
            <person name="Overkamp K.M."/>
            <person name="Park H.-S."/>
            <person name="Perrone G."/>
            <person name="Piumi F."/>
            <person name="Punt P.J."/>
            <person name="Ram A.F."/>
            <person name="Ramon A."/>
            <person name="Rauscher S."/>
            <person name="Record E."/>
            <person name="Riano-Pachon D.M."/>
            <person name="Robert V."/>
            <person name="Roehrig J."/>
            <person name="Ruller R."/>
            <person name="Salamov A."/>
            <person name="Salih N.S."/>
            <person name="Samson R.A."/>
            <person name="Sandor E."/>
            <person name="Sanguinetti M."/>
            <person name="Schuetze T."/>
            <person name="Sepcic K."/>
            <person name="Shelest E."/>
            <person name="Sherlock G."/>
            <person name="Sophianopoulou V."/>
            <person name="Squina F.M."/>
            <person name="Sun H."/>
            <person name="Susca A."/>
            <person name="Todd R.B."/>
            <person name="Tsang A."/>
            <person name="Unkles S.E."/>
            <person name="van de Wiele N."/>
            <person name="van Rossen-Uffink D."/>
            <person name="Oliveira J.V."/>
            <person name="Vesth T.C."/>
            <person name="Visser J."/>
            <person name="Yu J.-H."/>
            <person name="Zhou M."/>
            <person name="Andersen M.R."/>
            <person name="Archer D.B."/>
            <person name="Baker S.E."/>
            <person name="Benoit I."/>
            <person name="Brakhage A.A."/>
            <person name="Braus G.H."/>
            <person name="Fischer R."/>
            <person name="Frisvad J.C."/>
            <person name="Goldman G.H."/>
            <person name="Houbraken J."/>
            <person name="Oakley B."/>
            <person name="Pocsi I."/>
            <person name="Scazzocchio C."/>
            <person name="Seiboth B."/>
            <person name="vanKuyk P.A."/>
            <person name="Wortman J."/>
            <person name="Dyer P.S."/>
            <person name="Grigoriev I.V."/>
        </authorList>
    </citation>
    <scope>NUCLEOTIDE SEQUENCE [LARGE SCALE GENOMIC DNA]</scope>
    <source>
        <strain evidence="8">CBS 506.65</strain>
    </source>
</reference>
<dbReference type="GO" id="GO:0006508">
    <property type="term" value="P:proteolysis"/>
    <property type="evidence" value="ECO:0007669"/>
    <property type="project" value="UniProtKB-KW"/>
</dbReference>
<dbReference type="FunFam" id="3.40.50.1820:FF:000165">
    <property type="entry name" value="Serine peptidase, putative"/>
    <property type="match status" value="1"/>
</dbReference>
<dbReference type="GO" id="GO:0008239">
    <property type="term" value="F:dipeptidyl-peptidase activity"/>
    <property type="evidence" value="ECO:0007669"/>
    <property type="project" value="TreeGrafter"/>
</dbReference>
<evidence type="ECO:0000256" key="4">
    <source>
        <dbReference type="ARBA" id="ARBA00022801"/>
    </source>
</evidence>
<evidence type="ECO:0000313" key="8">
    <source>
        <dbReference type="Proteomes" id="UP000184188"/>
    </source>
</evidence>
<dbReference type="SUPFAM" id="SSF53474">
    <property type="entry name" value="alpha/beta-Hydrolases"/>
    <property type="match status" value="1"/>
</dbReference>
<evidence type="ECO:0000313" key="7">
    <source>
        <dbReference type="EMBL" id="OJJ42845.1"/>
    </source>
</evidence>
<evidence type="ECO:0000256" key="2">
    <source>
        <dbReference type="ARBA" id="ARBA00022670"/>
    </source>
</evidence>
<dbReference type="Gene3D" id="3.40.50.1820">
    <property type="entry name" value="alpha/beta hydrolase"/>
    <property type="match status" value="2"/>
</dbReference>
<keyword evidence="2" id="KW-0645">Protease</keyword>
<accession>A0A1L9S6U3</accession>
<dbReference type="VEuPathDB" id="FungiDB:ASPZODRAFT_75976"/>
<dbReference type="RefSeq" id="XP_022577355.1">
    <property type="nucleotide sequence ID" value="XM_022730057.1"/>
</dbReference>
<keyword evidence="5" id="KW-0325">Glycoprotein</keyword>
<dbReference type="PANTHER" id="PTHR11010">
    <property type="entry name" value="PROTEASE S28 PRO-X CARBOXYPEPTIDASE-RELATED"/>
    <property type="match status" value="1"/>
</dbReference>
<dbReference type="AlphaFoldDB" id="A0A1L9S6U3"/>
<sequence length="515" mass="57532">MYSLLALGLAVTAQAALAPKPVPPPYARASASELSGNTTFEQLLDHNDPSLGTFSQRYWWNAEFWGGEGYPVVLFTPGEISASGYEGYLTNETITGLFAQEINGAVILIEHRYWGDSSPYTVLTAETLQYLTLEQAVADLTYFAKNVDLPFDTNSSSNAQNAPWVLSGGSYSGALSAWTESTSPGTFWAYHASSAPVEAVYNYWQYFVPIQEGMAKNCSTDVGKVVEYLDQVYKDGDVARQQELKEMFGLGELEHYDDFVSALENGPWLWQDNAFYTGYSDFFIFCDYVENAENGGTNPGPAGVGLEKALAGYAKWFKTELLPGYCASYGYWSDEYSIECFDTYNATNPMYSDLSVSNEFDRQWDWFCCNQPLFYWQDGAPEDRPTIVSRLADAAYWQRQCALFFPETNGYTFGSGDGKTAAEVNAWTKGWDNTESTRLIWTNGQYDPWRESGTSSGFRPGGPLQSTAKEPLQVIPGGFHCSDLILDNAWVNEGVAKVVQNEVNQIVEWVEEYYR</sequence>
<evidence type="ECO:0000256" key="3">
    <source>
        <dbReference type="ARBA" id="ARBA00022729"/>
    </source>
</evidence>
<dbReference type="InterPro" id="IPR029058">
    <property type="entry name" value="AB_hydrolase_fold"/>
</dbReference>
<dbReference type="EMBL" id="KV878356">
    <property type="protein sequence ID" value="OJJ42845.1"/>
    <property type="molecule type" value="Genomic_DNA"/>
</dbReference>
<name>A0A1L9S6U3_9EURO</name>
<dbReference type="PANTHER" id="PTHR11010:SF23">
    <property type="entry name" value="SERINE PEPTIDASE"/>
    <property type="match status" value="1"/>
</dbReference>
<feature type="chain" id="PRO_5012228387" evidence="6">
    <location>
        <begin position="19"/>
        <end position="515"/>
    </location>
</feature>
<dbReference type="Proteomes" id="UP000184188">
    <property type="component" value="Unassembled WGS sequence"/>
</dbReference>
<proteinExistence type="inferred from homology"/>
<gene>
    <name evidence="7" type="ORF">ASPZODRAFT_75976</name>
</gene>
<dbReference type="InterPro" id="IPR008758">
    <property type="entry name" value="Peptidase_S28"/>
</dbReference>
<dbReference type="OrthoDB" id="1735038at2759"/>